<protein>
    <submittedName>
        <fullName evidence="1">Protein FAM200B-like</fullName>
    </submittedName>
</protein>
<reference evidence="1 3" key="1">
    <citation type="submission" date="2019-08" db="EMBL/GenBank/DDBJ databases">
        <title>Whole genome of Aphis craccivora.</title>
        <authorList>
            <person name="Voronova N.V."/>
            <person name="Shulinski R.S."/>
            <person name="Bandarenka Y.V."/>
            <person name="Zhorov D.G."/>
            <person name="Warner D."/>
        </authorList>
    </citation>
    <scope>NUCLEOTIDE SEQUENCE [LARGE SCALE GENOMIC DNA]</scope>
    <source>
        <strain evidence="1">180601</strain>
        <tissue evidence="1">Whole Body</tissue>
    </source>
</reference>
<organism evidence="1 3">
    <name type="scientific">Aphis craccivora</name>
    <name type="common">Cowpea aphid</name>
    <dbReference type="NCBI Taxonomy" id="307492"/>
    <lineage>
        <taxon>Eukaryota</taxon>
        <taxon>Metazoa</taxon>
        <taxon>Ecdysozoa</taxon>
        <taxon>Arthropoda</taxon>
        <taxon>Hexapoda</taxon>
        <taxon>Insecta</taxon>
        <taxon>Pterygota</taxon>
        <taxon>Neoptera</taxon>
        <taxon>Paraneoptera</taxon>
        <taxon>Hemiptera</taxon>
        <taxon>Sternorrhyncha</taxon>
        <taxon>Aphidomorpha</taxon>
        <taxon>Aphidoidea</taxon>
        <taxon>Aphididae</taxon>
        <taxon>Aphidini</taxon>
        <taxon>Aphis</taxon>
        <taxon>Aphis</taxon>
    </lineage>
</organism>
<evidence type="ECO:0000313" key="1">
    <source>
        <dbReference type="EMBL" id="KAF0706685.1"/>
    </source>
</evidence>
<gene>
    <name evidence="1" type="ORF">FWK35_00032002</name>
    <name evidence="2" type="ORF">FWK35_00034071</name>
</gene>
<evidence type="ECO:0000313" key="3">
    <source>
        <dbReference type="Proteomes" id="UP000478052"/>
    </source>
</evidence>
<accession>A0A6G0VRK7</accession>
<dbReference type="EMBL" id="VUJU01012825">
    <property type="protein sequence ID" value="KAF0706685.1"/>
    <property type="molecule type" value="Genomic_DNA"/>
</dbReference>
<name>A0A6G0VRK7_APHCR</name>
<dbReference type="Proteomes" id="UP000478052">
    <property type="component" value="Unassembled WGS sequence"/>
</dbReference>
<dbReference type="PANTHER" id="PTHR37162:SF1">
    <property type="entry name" value="BED-TYPE DOMAIN-CONTAINING PROTEIN"/>
    <property type="match status" value="1"/>
</dbReference>
<dbReference type="EMBL" id="VUJU01009755">
    <property type="protein sequence ID" value="KAF0717871.1"/>
    <property type="molecule type" value="Genomic_DNA"/>
</dbReference>
<dbReference type="OrthoDB" id="6623381at2759"/>
<keyword evidence="3" id="KW-1185">Reference proteome</keyword>
<proteinExistence type="predicted"/>
<dbReference type="PANTHER" id="PTHR37162">
    <property type="entry name" value="HAT FAMILY DIMERISATION DOMAINCONTAINING PROTEIN-RELATED"/>
    <property type="match status" value="1"/>
</dbReference>
<evidence type="ECO:0000313" key="2">
    <source>
        <dbReference type="EMBL" id="KAF0717871.1"/>
    </source>
</evidence>
<comment type="caution">
    <text evidence="1">The sequence shown here is derived from an EMBL/GenBank/DDBJ whole genome shotgun (WGS) entry which is preliminary data.</text>
</comment>
<dbReference type="AlphaFoldDB" id="A0A6G0VRK7"/>
<feature type="non-terminal residue" evidence="1">
    <location>
        <position position="255"/>
    </location>
</feature>
<sequence length="255" mass="28411">MPKRKCIFNDRQKKLYKCFVDDRDVSEANCIICDCYVSVANKGSYDLKAHLDTTKHKSRIASSAVSSSVILDNFVINKNTHDILKVSAVEGTLAFHTVVHHHSYRSMDCTPVILRSITTFSEIVIECLKSIPFTSIATDASNHGNTKMFPILIQYYDYLNGGINVKLIDIKNTKNETSDTVCELLLESRNKNNIKSKCIAFVGDNTNTNFGGINRISGQNIFTKLKSSVNKNLLGVGCPAHILHNAIHHGVDQFD</sequence>